<reference evidence="1" key="1">
    <citation type="journal article" date="2020" name="Phytopathology">
        <title>Genome Sequence Resources of Colletotrichum truncatum, C. plurivorum, C. musicola, and C. sojae: Four Species Pathogenic to Soybean (Glycine max).</title>
        <authorList>
            <person name="Rogerio F."/>
            <person name="Boufleur T.R."/>
            <person name="Ciampi-Guillardi M."/>
            <person name="Sukno S.A."/>
            <person name="Thon M.R."/>
            <person name="Massola Junior N.S."/>
            <person name="Baroncelli R."/>
        </authorList>
    </citation>
    <scope>NUCLEOTIDE SEQUENCE</scope>
    <source>
        <strain evidence="1">LFN00145</strain>
    </source>
</reference>
<evidence type="ECO:0000313" key="2">
    <source>
        <dbReference type="Proteomes" id="UP000654918"/>
    </source>
</evidence>
<organism evidence="1 2">
    <name type="scientific">Colletotrichum plurivorum</name>
    <dbReference type="NCBI Taxonomy" id="2175906"/>
    <lineage>
        <taxon>Eukaryota</taxon>
        <taxon>Fungi</taxon>
        <taxon>Dikarya</taxon>
        <taxon>Ascomycota</taxon>
        <taxon>Pezizomycotina</taxon>
        <taxon>Sordariomycetes</taxon>
        <taxon>Hypocreomycetidae</taxon>
        <taxon>Glomerellales</taxon>
        <taxon>Glomerellaceae</taxon>
        <taxon>Colletotrichum</taxon>
        <taxon>Colletotrichum orchidearum species complex</taxon>
    </lineage>
</organism>
<evidence type="ECO:0000313" key="1">
    <source>
        <dbReference type="EMBL" id="KAF6837401.1"/>
    </source>
</evidence>
<keyword evidence="2" id="KW-1185">Reference proteome</keyword>
<comment type="caution">
    <text evidence="1">The sequence shown here is derived from an EMBL/GenBank/DDBJ whole genome shotgun (WGS) entry which is preliminary data.</text>
</comment>
<protein>
    <submittedName>
        <fullName evidence="1">Uncharacterized protein</fullName>
    </submittedName>
</protein>
<dbReference type="Proteomes" id="UP000654918">
    <property type="component" value="Unassembled WGS sequence"/>
</dbReference>
<sequence length="126" mass="14213">MDFQDIRRGLPCPPCRAVVGWKKVQDYFILQEVPDASTPGPADHAWSTTVHDHDSSVDMHDWDYEPDGENRRLVFAGPPSLKEAIYLVFRRDHKDPLAPRRTLRTLAACPRLRVAKHQVGIAGSGD</sequence>
<gene>
    <name evidence="1" type="ORF">CPLU01_03025</name>
</gene>
<dbReference type="AlphaFoldDB" id="A0A8H6KUY9"/>
<accession>A0A8H6KUY9</accession>
<dbReference type="EMBL" id="WIGO01000025">
    <property type="protein sequence ID" value="KAF6837401.1"/>
    <property type="molecule type" value="Genomic_DNA"/>
</dbReference>
<name>A0A8H6KUY9_9PEZI</name>
<proteinExistence type="predicted"/>